<keyword evidence="6" id="KW-0472">Membrane</keyword>
<evidence type="ECO:0000256" key="1">
    <source>
        <dbReference type="ARBA" id="ARBA00004613"/>
    </source>
</evidence>
<dbReference type="Gene3D" id="1.20.225.10">
    <property type="entry name" value="Bacteriocin AS-48"/>
    <property type="match status" value="1"/>
</dbReference>
<evidence type="ECO:0000256" key="3">
    <source>
        <dbReference type="ARBA" id="ARBA00022529"/>
    </source>
</evidence>
<dbReference type="InterPro" id="IPR009086">
    <property type="entry name" value="Bacteriocin_AS48"/>
</dbReference>
<evidence type="ECO:0000313" key="7">
    <source>
        <dbReference type="EMBL" id="QLA09671.1"/>
    </source>
</evidence>
<organism evidence="7">
    <name type="scientific">Bacillus sp. Xin1</name>
    <dbReference type="NCBI Taxonomy" id="2740676"/>
    <lineage>
        <taxon>Bacteria</taxon>
        <taxon>Bacillati</taxon>
        <taxon>Bacillota</taxon>
        <taxon>Bacilli</taxon>
        <taxon>Bacillales</taxon>
        <taxon>Bacillaceae</taxon>
        <taxon>Bacillus</taxon>
    </lineage>
</organism>
<accession>A0A7D5DPX0</accession>
<evidence type="ECO:0000256" key="5">
    <source>
        <dbReference type="ARBA" id="ARBA00023048"/>
    </source>
</evidence>
<reference evidence="7" key="1">
    <citation type="submission" date="2020-06" db="EMBL/GenBank/DDBJ databases">
        <title>Identification and characterization of a novel circular bacteriocin, bacicyclicin XIN-1 from Bacillus xiangshan Xin1.</title>
        <authorList>
            <person name="Xin B."/>
        </authorList>
    </citation>
    <scope>NUCLEOTIDE SEQUENCE</scope>
    <source>
        <strain evidence="7">Xin1</strain>
    </source>
</reference>
<evidence type="ECO:0000256" key="6">
    <source>
        <dbReference type="SAM" id="Phobius"/>
    </source>
</evidence>
<dbReference type="InterPro" id="IPR020038">
    <property type="entry name" value="Circ_bacteriocin"/>
</dbReference>
<keyword evidence="2" id="KW-0964">Secreted</keyword>
<dbReference type="GO" id="GO:0042742">
    <property type="term" value="P:defense response to bacterium"/>
    <property type="evidence" value="ECO:0007669"/>
    <property type="project" value="UniProtKB-KW"/>
</dbReference>
<proteinExistence type="predicted"/>
<dbReference type="GO" id="GO:0005576">
    <property type="term" value="C:extracellular region"/>
    <property type="evidence" value="ECO:0007669"/>
    <property type="project" value="UniProtKB-SubCell"/>
</dbReference>
<comment type="subcellular location">
    <subcellularLocation>
        <location evidence="1">Secreted</location>
    </subcellularLocation>
</comment>
<evidence type="ECO:0000256" key="2">
    <source>
        <dbReference type="ARBA" id="ARBA00022525"/>
    </source>
</evidence>
<dbReference type="Pfam" id="PF09221">
    <property type="entry name" value="Bacteriocin_IId"/>
    <property type="match status" value="1"/>
</dbReference>
<keyword evidence="6" id="KW-0812">Transmembrane</keyword>
<dbReference type="SUPFAM" id="SSF47869">
    <property type="entry name" value="Bacteriocin AS-48"/>
    <property type="match status" value="1"/>
</dbReference>
<sequence>MLFELTGIGIGSGTAATIVNWIMWGMSAATILSLISGVASGGAWILAGAREALKAGGKKAAIAW</sequence>
<evidence type="ECO:0000256" key="4">
    <source>
        <dbReference type="ARBA" id="ARBA00023022"/>
    </source>
</evidence>
<feature type="transmembrane region" description="Helical" evidence="6">
    <location>
        <begin position="21"/>
        <end position="49"/>
    </location>
</feature>
<gene>
    <name evidence="7" type="primary">bacA</name>
</gene>
<keyword evidence="3" id="KW-0929">Antimicrobial</keyword>
<keyword evidence="6" id="KW-1133">Transmembrane helix</keyword>
<dbReference type="RefSeq" id="WP_174103651.1">
    <property type="nucleotide sequence ID" value="NZ_JABUAE010000060.1"/>
</dbReference>
<name>A0A7D5DPX0_9BACI</name>
<protein>
    <submittedName>
        <fullName evidence="7">BacA</fullName>
    </submittedName>
</protein>
<dbReference type="GO" id="GO:0031640">
    <property type="term" value="P:killing of cells of another organism"/>
    <property type="evidence" value="ECO:0007669"/>
    <property type="project" value="UniProtKB-KW"/>
</dbReference>
<dbReference type="AlphaFoldDB" id="A0A7D5DPX0"/>
<dbReference type="EMBL" id="MT588114">
    <property type="protein sequence ID" value="QLA09671.1"/>
    <property type="molecule type" value="Genomic_DNA"/>
</dbReference>
<keyword evidence="4" id="KW-0044">Antibiotic</keyword>
<keyword evidence="5" id="KW-0078">Bacteriocin</keyword>